<protein>
    <submittedName>
        <fullName evidence="2">Uncharacterized protein</fullName>
    </submittedName>
</protein>
<dbReference type="AlphaFoldDB" id="A0A368FVZ2"/>
<name>A0A368FVZ2_ANCCA</name>
<evidence type="ECO:0000256" key="1">
    <source>
        <dbReference type="SAM" id="MobiDB-lite"/>
    </source>
</evidence>
<organism evidence="2 3">
    <name type="scientific">Ancylostoma caninum</name>
    <name type="common">Dog hookworm</name>
    <dbReference type="NCBI Taxonomy" id="29170"/>
    <lineage>
        <taxon>Eukaryota</taxon>
        <taxon>Metazoa</taxon>
        <taxon>Ecdysozoa</taxon>
        <taxon>Nematoda</taxon>
        <taxon>Chromadorea</taxon>
        <taxon>Rhabditida</taxon>
        <taxon>Rhabditina</taxon>
        <taxon>Rhabditomorpha</taxon>
        <taxon>Strongyloidea</taxon>
        <taxon>Ancylostomatidae</taxon>
        <taxon>Ancylostomatinae</taxon>
        <taxon>Ancylostoma</taxon>
    </lineage>
</organism>
<proteinExistence type="predicted"/>
<reference evidence="2 3" key="1">
    <citation type="submission" date="2014-10" db="EMBL/GenBank/DDBJ databases">
        <title>Draft genome of the hookworm Ancylostoma caninum.</title>
        <authorList>
            <person name="Mitreva M."/>
        </authorList>
    </citation>
    <scope>NUCLEOTIDE SEQUENCE [LARGE SCALE GENOMIC DNA]</scope>
    <source>
        <strain evidence="2 3">Baltimore</strain>
    </source>
</reference>
<gene>
    <name evidence="2" type="ORF">ANCCAN_17758</name>
</gene>
<dbReference type="Proteomes" id="UP000252519">
    <property type="component" value="Unassembled WGS sequence"/>
</dbReference>
<dbReference type="STRING" id="29170.A0A368FVZ2"/>
<keyword evidence="3" id="KW-1185">Reference proteome</keyword>
<evidence type="ECO:0000313" key="3">
    <source>
        <dbReference type="Proteomes" id="UP000252519"/>
    </source>
</evidence>
<accession>A0A368FVZ2</accession>
<dbReference type="EMBL" id="JOJR01000563">
    <property type="protein sequence ID" value="RCN36376.1"/>
    <property type="molecule type" value="Genomic_DNA"/>
</dbReference>
<feature type="region of interest" description="Disordered" evidence="1">
    <location>
        <begin position="56"/>
        <end position="78"/>
    </location>
</feature>
<sequence>MQAPPVLPIESPSRRIEARMRQRMINERLRAVHVPIAGDDGKASIQELMDRYLNKSRESVARTSPPPSPTKKEADPDEIRKLLDRSTLSLPFFARHRLLSPRMPERFLNSLGDFLYSLVFSSKVPCLL</sequence>
<comment type="caution">
    <text evidence="2">The sequence shown here is derived from an EMBL/GenBank/DDBJ whole genome shotgun (WGS) entry which is preliminary data.</text>
</comment>
<dbReference type="OrthoDB" id="5861510at2759"/>
<evidence type="ECO:0000313" key="2">
    <source>
        <dbReference type="EMBL" id="RCN36376.1"/>
    </source>
</evidence>